<accession>A0ABQ4NHX4</accession>
<reference evidence="3 4" key="1">
    <citation type="submission" date="2021-05" db="EMBL/GenBank/DDBJ databases">
        <title>Bacteria Genome sequencing.</title>
        <authorList>
            <person name="Takabe Y."/>
            <person name="Nakajima Y."/>
            <person name="Suzuki S."/>
            <person name="Shiozaki T."/>
        </authorList>
    </citation>
    <scope>NUCLEOTIDE SEQUENCE [LARGE SCALE GENOMIC DNA]</scope>
    <source>
        <strain evidence="3 4">AI_62</strain>
    </source>
</reference>
<dbReference type="Pfam" id="PF00561">
    <property type="entry name" value="Abhydrolase_1"/>
    <property type="match status" value="1"/>
</dbReference>
<gene>
    <name evidence="3" type="ORF">JANAI62_06460</name>
</gene>
<evidence type="ECO:0000256" key="1">
    <source>
        <dbReference type="ARBA" id="ARBA00022801"/>
    </source>
</evidence>
<evidence type="ECO:0000259" key="2">
    <source>
        <dbReference type="Pfam" id="PF00561"/>
    </source>
</evidence>
<dbReference type="InterPro" id="IPR000073">
    <property type="entry name" value="AB_hydrolase_1"/>
</dbReference>
<dbReference type="InterPro" id="IPR029058">
    <property type="entry name" value="AB_hydrolase_fold"/>
</dbReference>
<name>A0ABQ4NHX4_9RHOB</name>
<protein>
    <submittedName>
        <fullName evidence="3">Esterase</fullName>
    </submittedName>
</protein>
<dbReference type="EMBL" id="BPFH01000001">
    <property type="protein sequence ID" value="GIT94023.1"/>
    <property type="molecule type" value="Genomic_DNA"/>
</dbReference>
<comment type="caution">
    <text evidence="3">The sequence shown here is derived from an EMBL/GenBank/DDBJ whole genome shotgun (WGS) entry which is preliminary data.</text>
</comment>
<proteinExistence type="predicted"/>
<dbReference type="PANTHER" id="PTHR46118:SF4">
    <property type="entry name" value="PROTEIN ABHD11"/>
    <property type="match status" value="1"/>
</dbReference>
<dbReference type="Gene3D" id="3.40.50.1820">
    <property type="entry name" value="alpha/beta hydrolase"/>
    <property type="match status" value="1"/>
</dbReference>
<sequence>MLNTITHGTSTDRPPLLIAHGLFGSARNWGVVAKRLASDRQVVVVDMRNHGASPWSDSHSYADMAADLAEVMQGRPHDVLGHSMGGKAAMVLALSRPDLVRRLIVADIAPVAYAHTQTPLIDAMEAVDLSRVTRRSEAAEQMQQVPDDGTRAFLLQSLDAAGGRWTLNLSVLKAEMDKIIGFPEVSGSFGGSTLFLTGGKSDYVQPSHRDKITALFPMALFVSIPGAGHWVHAENPRAFEASARTFLDA</sequence>
<keyword evidence="1" id="KW-0378">Hydrolase</keyword>
<keyword evidence="4" id="KW-1185">Reference proteome</keyword>
<dbReference type="RefSeq" id="WP_220747529.1">
    <property type="nucleotide sequence ID" value="NZ_BPFH01000001.1"/>
</dbReference>
<dbReference type="Proteomes" id="UP000786693">
    <property type="component" value="Unassembled WGS sequence"/>
</dbReference>
<dbReference type="SUPFAM" id="SSF53474">
    <property type="entry name" value="alpha/beta-Hydrolases"/>
    <property type="match status" value="1"/>
</dbReference>
<evidence type="ECO:0000313" key="4">
    <source>
        <dbReference type="Proteomes" id="UP000786693"/>
    </source>
</evidence>
<feature type="domain" description="AB hydrolase-1" evidence="2">
    <location>
        <begin position="14"/>
        <end position="236"/>
    </location>
</feature>
<dbReference type="PANTHER" id="PTHR46118">
    <property type="entry name" value="PROTEIN ABHD11"/>
    <property type="match status" value="1"/>
</dbReference>
<evidence type="ECO:0000313" key="3">
    <source>
        <dbReference type="EMBL" id="GIT94023.1"/>
    </source>
</evidence>
<organism evidence="3 4">
    <name type="scientific">Jannaschia pagri</name>
    <dbReference type="NCBI Taxonomy" id="2829797"/>
    <lineage>
        <taxon>Bacteria</taxon>
        <taxon>Pseudomonadati</taxon>
        <taxon>Pseudomonadota</taxon>
        <taxon>Alphaproteobacteria</taxon>
        <taxon>Rhodobacterales</taxon>
        <taxon>Roseobacteraceae</taxon>
        <taxon>Jannaschia</taxon>
    </lineage>
</organism>